<sequence>MAGSFSQELEDLLNPLPKFADPEDDGTRRPTRKLRKDSARMKTKMEAASVPCGRATQPCCQTPTDGTWGRQCPVNSF</sequence>
<dbReference type="AlphaFoldDB" id="A0AAD9FCQ8"/>
<reference evidence="2" key="1">
    <citation type="submission" date="2023-04" db="EMBL/GenBank/DDBJ databases">
        <title>Chromosome-level genome of Chaenocephalus aceratus.</title>
        <authorList>
            <person name="Park H."/>
        </authorList>
    </citation>
    <scope>NUCLEOTIDE SEQUENCE</scope>
    <source>
        <strain evidence="2">DE</strain>
        <tissue evidence="2">Muscle</tissue>
    </source>
</reference>
<gene>
    <name evidence="2" type="ORF">KUDE01_017213</name>
</gene>
<protein>
    <submittedName>
        <fullName evidence="2">Protein AATF</fullName>
    </submittedName>
</protein>
<evidence type="ECO:0000313" key="3">
    <source>
        <dbReference type="Proteomes" id="UP001228049"/>
    </source>
</evidence>
<evidence type="ECO:0000256" key="1">
    <source>
        <dbReference type="SAM" id="MobiDB-lite"/>
    </source>
</evidence>
<proteinExistence type="predicted"/>
<name>A0AAD9FCQ8_DISEL</name>
<keyword evidence="3" id="KW-1185">Reference proteome</keyword>
<dbReference type="EMBL" id="JASDAP010000009">
    <property type="protein sequence ID" value="KAK1897682.1"/>
    <property type="molecule type" value="Genomic_DNA"/>
</dbReference>
<feature type="compositionally biased region" description="Basic and acidic residues" evidence="1">
    <location>
        <begin position="36"/>
        <end position="45"/>
    </location>
</feature>
<accession>A0AAD9FCQ8</accession>
<comment type="caution">
    <text evidence="2">The sequence shown here is derived from an EMBL/GenBank/DDBJ whole genome shotgun (WGS) entry which is preliminary data.</text>
</comment>
<evidence type="ECO:0000313" key="2">
    <source>
        <dbReference type="EMBL" id="KAK1897682.1"/>
    </source>
</evidence>
<organism evidence="2 3">
    <name type="scientific">Dissostichus eleginoides</name>
    <name type="common">Patagonian toothfish</name>
    <name type="synonym">Dissostichus amissus</name>
    <dbReference type="NCBI Taxonomy" id="100907"/>
    <lineage>
        <taxon>Eukaryota</taxon>
        <taxon>Metazoa</taxon>
        <taxon>Chordata</taxon>
        <taxon>Craniata</taxon>
        <taxon>Vertebrata</taxon>
        <taxon>Euteleostomi</taxon>
        <taxon>Actinopterygii</taxon>
        <taxon>Neopterygii</taxon>
        <taxon>Teleostei</taxon>
        <taxon>Neoteleostei</taxon>
        <taxon>Acanthomorphata</taxon>
        <taxon>Eupercaria</taxon>
        <taxon>Perciformes</taxon>
        <taxon>Notothenioidei</taxon>
        <taxon>Nototheniidae</taxon>
        <taxon>Dissostichus</taxon>
    </lineage>
</organism>
<dbReference type="Proteomes" id="UP001228049">
    <property type="component" value="Unassembled WGS sequence"/>
</dbReference>
<feature type="region of interest" description="Disordered" evidence="1">
    <location>
        <begin position="1"/>
        <end position="56"/>
    </location>
</feature>